<feature type="domain" description="SHOCT" evidence="2">
    <location>
        <begin position="60"/>
        <end position="82"/>
    </location>
</feature>
<gene>
    <name evidence="3" type="ORF">N7Z68_09770</name>
</gene>
<feature type="transmembrane region" description="Helical" evidence="1">
    <location>
        <begin position="20"/>
        <end position="42"/>
    </location>
</feature>
<keyword evidence="1" id="KW-0472">Membrane</keyword>
<sequence length="86" mass="9953">MMNYGEHFNWMMSGIGTTSMIMMMLFHIAVLVGGIYFIIYLVRTFSKDKANENVVSGVSILNERFAKGEITEDEYKRMKRTLETDV</sequence>
<dbReference type="InterPro" id="IPR018649">
    <property type="entry name" value="SHOCT"/>
</dbReference>
<evidence type="ECO:0000313" key="4">
    <source>
        <dbReference type="Proteomes" id="UP001148125"/>
    </source>
</evidence>
<evidence type="ECO:0000256" key="1">
    <source>
        <dbReference type="SAM" id="Phobius"/>
    </source>
</evidence>
<accession>A0ABT5VDY0</accession>
<reference evidence="3" key="1">
    <citation type="submission" date="2024-05" db="EMBL/GenBank/DDBJ databases">
        <title>Alkalihalobacillus sp. strain MEB203 novel alkaliphilic bacterium from Lonar Lake, India.</title>
        <authorList>
            <person name="Joshi A."/>
            <person name="Thite S."/>
            <person name="Mengade P."/>
        </authorList>
    </citation>
    <scope>NUCLEOTIDE SEQUENCE</scope>
    <source>
        <strain evidence="3">MEB 203</strain>
    </source>
</reference>
<dbReference type="Proteomes" id="UP001148125">
    <property type="component" value="Unassembled WGS sequence"/>
</dbReference>
<dbReference type="Pfam" id="PF09851">
    <property type="entry name" value="SHOCT"/>
    <property type="match status" value="1"/>
</dbReference>
<proteinExistence type="predicted"/>
<evidence type="ECO:0000259" key="2">
    <source>
        <dbReference type="Pfam" id="PF09851"/>
    </source>
</evidence>
<keyword evidence="4" id="KW-1185">Reference proteome</keyword>
<keyword evidence="1" id="KW-1133">Transmembrane helix</keyword>
<name>A0ABT5VDY0_9BACI</name>
<keyword evidence="1" id="KW-0812">Transmembrane</keyword>
<dbReference type="EMBL" id="JAOTPO010000005">
    <property type="protein sequence ID" value="MDE5413675.1"/>
    <property type="molecule type" value="Genomic_DNA"/>
</dbReference>
<protein>
    <submittedName>
        <fullName evidence="3">SHOCT domain-containing protein</fullName>
    </submittedName>
</protein>
<organism evidence="3 4">
    <name type="scientific">Alkalihalobacterium chitinilyticum</name>
    <dbReference type="NCBI Taxonomy" id="2980103"/>
    <lineage>
        <taxon>Bacteria</taxon>
        <taxon>Bacillati</taxon>
        <taxon>Bacillota</taxon>
        <taxon>Bacilli</taxon>
        <taxon>Bacillales</taxon>
        <taxon>Bacillaceae</taxon>
        <taxon>Alkalihalobacterium</taxon>
    </lineage>
</organism>
<evidence type="ECO:0000313" key="3">
    <source>
        <dbReference type="EMBL" id="MDE5413675.1"/>
    </source>
</evidence>
<comment type="caution">
    <text evidence="3">The sequence shown here is derived from an EMBL/GenBank/DDBJ whole genome shotgun (WGS) entry which is preliminary data.</text>
</comment>
<dbReference type="RefSeq" id="WP_275118290.1">
    <property type="nucleotide sequence ID" value="NZ_JAOTPO010000005.1"/>
</dbReference>